<feature type="region of interest" description="Disordered" evidence="1">
    <location>
        <begin position="60"/>
        <end position="87"/>
    </location>
</feature>
<keyword evidence="2" id="KW-0472">Membrane</keyword>
<evidence type="ECO:0000256" key="2">
    <source>
        <dbReference type="SAM" id="Phobius"/>
    </source>
</evidence>
<proteinExistence type="predicted"/>
<accession>A0AAP0EKR8</accession>
<reference evidence="3 4" key="1">
    <citation type="submission" date="2024-01" db="EMBL/GenBank/DDBJ databases">
        <title>Genome assemblies of Stephania.</title>
        <authorList>
            <person name="Yang L."/>
        </authorList>
    </citation>
    <scope>NUCLEOTIDE SEQUENCE [LARGE SCALE GENOMIC DNA]</scope>
    <source>
        <strain evidence="3">JXDWG</strain>
        <tissue evidence="3">Leaf</tissue>
    </source>
</reference>
<keyword evidence="4" id="KW-1185">Reference proteome</keyword>
<evidence type="ECO:0000256" key="1">
    <source>
        <dbReference type="SAM" id="MobiDB-lite"/>
    </source>
</evidence>
<name>A0AAP0EKR8_9MAGN</name>
<comment type="caution">
    <text evidence="3">The sequence shown here is derived from an EMBL/GenBank/DDBJ whole genome shotgun (WGS) entry which is preliminary data.</text>
</comment>
<gene>
    <name evidence="3" type="ORF">Scep_026755</name>
</gene>
<feature type="transmembrane region" description="Helical" evidence="2">
    <location>
        <begin position="404"/>
        <end position="423"/>
    </location>
</feature>
<feature type="transmembrane region" description="Helical" evidence="2">
    <location>
        <begin position="6"/>
        <end position="26"/>
    </location>
</feature>
<keyword evidence="2" id="KW-1133">Transmembrane helix</keyword>
<sequence length="515" mass="57373">MWVRCTILSSIPHGCQLLGLMVYFGNLRIAQLRRRRPAARDGAAEDFTVQQLAVTIRQSNGGKTNNARAGRSRTSGSGGGGQIDESSGTSNHYVVDVVSLGLSCALSSSVQLLRLFNGGSSIFSCRFWLVEWRITDWKSKKLIGILLASVTMILWGGVTVTLVKSSYLRIGDVMRWYEILATFGTVFLSGIGQLIIWNHCGFGELLGHSVMDLRWLVLESDLLELQFASKDLAFILVLWLFSVGYRIIYWFDFIDSQQRILDCYLPVWFYNLSTFIGLLILQEWVILDCLVHTEFEGSCLEIRLFLGRHEFSDVSFTFLERIIVDSLNSISSMSSVSRLVILSFGGAMVFKISASPALSFFQLLGVSMVDLRSSVAWFRPFLLFLLPFSCLVLQWWIFDLQLSGSGWLSGCILGMSAPPSVLHSILDIKFLGFSSGALISLVVWILLSSELSLFLLSIYQLVMALFDALLASTAAAEELSMSMDGEACVLFLRELLGRAMPRDLGFWLDIAGSFP</sequence>
<evidence type="ECO:0000313" key="4">
    <source>
        <dbReference type="Proteomes" id="UP001419268"/>
    </source>
</evidence>
<feature type="transmembrane region" description="Helical" evidence="2">
    <location>
        <begin position="263"/>
        <end position="281"/>
    </location>
</feature>
<feature type="transmembrane region" description="Helical" evidence="2">
    <location>
        <begin position="175"/>
        <end position="196"/>
    </location>
</feature>
<dbReference type="Proteomes" id="UP001419268">
    <property type="component" value="Unassembled WGS sequence"/>
</dbReference>
<protein>
    <submittedName>
        <fullName evidence="3">Uncharacterized protein</fullName>
    </submittedName>
</protein>
<organism evidence="3 4">
    <name type="scientific">Stephania cephalantha</name>
    <dbReference type="NCBI Taxonomy" id="152367"/>
    <lineage>
        <taxon>Eukaryota</taxon>
        <taxon>Viridiplantae</taxon>
        <taxon>Streptophyta</taxon>
        <taxon>Embryophyta</taxon>
        <taxon>Tracheophyta</taxon>
        <taxon>Spermatophyta</taxon>
        <taxon>Magnoliopsida</taxon>
        <taxon>Ranunculales</taxon>
        <taxon>Menispermaceae</taxon>
        <taxon>Menispermoideae</taxon>
        <taxon>Cissampelideae</taxon>
        <taxon>Stephania</taxon>
    </lineage>
</organism>
<dbReference type="AlphaFoldDB" id="A0AAP0EKR8"/>
<feature type="transmembrane region" description="Helical" evidence="2">
    <location>
        <begin position="142"/>
        <end position="163"/>
    </location>
</feature>
<dbReference type="EMBL" id="JBBNAG010000011">
    <property type="protein sequence ID" value="KAK9095286.1"/>
    <property type="molecule type" value="Genomic_DNA"/>
</dbReference>
<evidence type="ECO:0000313" key="3">
    <source>
        <dbReference type="EMBL" id="KAK9095286.1"/>
    </source>
</evidence>
<feature type="transmembrane region" description="Helical" evidence="2">
    <location>
        <begin position="376"/>
        <end position="398"/>
    </location>
</feature>
<keyword evidence="2" id="KW-0812">Transmembrane</keyword>
<feature type="transmembrane region" description="Helical" evidence="2">
    <location>
        <begin position="232"/>
        <end position="251"/>
    </location>
</feature>
<feature type="transmembrane region" description="Helical" evidence="2">
    <location>
        <begin position="339"/>
        <end position="364"/>
    </location>
</feature>